<organism evidence="2 3">
    <name type="scientific">Odinarchaeota yellowstonii (strain LCB_4)</name>
    <dbReference type="NCBI Taxonomy" id="1841599"/>
    <lineage>
        <taxon>Archaea</taxon>
        <taxon>Promethearchaeati</taxon>
        <taxon>Candidatus Odinarchaeota</taxon>
        <taxon>Candidatus Odinarchaeia</taxon>
        <taxon>Candidatus Odinarchaeales</taxon>
        <taxon>Candidatus Odinarchaeaceae</taxon>
        <taxon>Candidatus Odinarchaeum</taxon>
    </lineage>
</organism>
<keyword evidence="1" id="KW-0175">Coiled coil</keyword>
<dbReference type="Proteomes" id="UP000186851">
    <property type="component" value="Chromosome"/>
</dbReference>
<evidence type="ECO:0000256" key="1">
    <source>
        <dbReference type="SAM" id="Coils"/>
    </source>
</evidence>
<dbReference type="AlphaFoldDB" id="A0AAF0IBD8"/>
<feature type="coiled-coil region" evidence="1">
    <location>
        <begin position="29"/>
        <end position="172"/>
    </location>
</feature>
<dbReference type="EMBL" id="CP091871">
    <property type="protein sequence ID" value="WEU40271.1"/>
    <property type="molecule type" value="Genomic_DNA"/>
</dbReference>
<gene>
    <name evidence="2" type="ORF">OdinLCB4_007335</name>
</gene>
<proteinExistence type="predicted"/>
<evidence type="ECO:0000313" key="2">
    <source>
        <dbReference type="EMBL" id="WEU40271.1"/>
    </source>
</evidence>
<dbReference type="KEGG" id="oyw:OdinLCB4_007335"/>
<reference evidence="2" key="2">
    <citation type="journal article" date="2022" name="Nat. Microbiol.">
        <title>A closed Candidatus Odinarchaeum chromosome exposes Asgard archaeal viruses.</title>
        <authorList>
            <person name="Tamarit D."/>
            <person name="Caceres E.F."/>
            <person name="Krupovic M."/>
            <person name="Nijland R."/>
            <person name="Eme L."/>
            <person name="Robinson N.P."/>
            <person name="Ettema T.J.G."/>
        </authorList>
    </citation>
    <scope>NUCLEOTIDE SEQUENCE</scope>
    <source>
        <strain evidence="2">LCB_4</strain>
    </source>
</reference>
<name>A0AAF0IBD8_ODILC</name>
<sequence>MEAASDILLILKNYQNIISELDSYEKTHFENLKNALNNITGEVEALRKLVEDKENGVKVKERDLKDLESSLSRLNDKLNHLKTVQEKKLKEKEQLTEDYASLISEVEKYEANVKNLEKVCLELDKKIRVEEEKLEKAEHILNDLKTEIEKENKTLQQQRESELNELNRMKSLHKAVKYLLDNKMLKTPEYAIIEALIGKSTVSLDYIQKTTLTKIDVVKNVVKALEKRGLLELNESTGQIKILKDLTV</sequence>
<evidence type="ECO:0000313" key="3">
    <source>
        <dbReference type="Proteomes" id="UP000186851"/>
    </source>
</evidence>
<dbReference type="Gene3D" id="1.10.287.1490">
    <property type="match status" value="1"/>
</dbReference>
<protein>
    <submittedName>
        <fullName evidence="2">Uncharacterized protein</fullName>
    </submittedName>
</protein>
<accession>A0AAF0IBD8</accession>
<reference evidence="2" key="1">
    <citation type="journal article" date="2017" name="Nature">
        <title>Asgard archaea illuminate the origin of eukaryotic cellular complexity.</title>
        <authorList>
            <person name="Zaremba-Niedzwiedzka K."/>
            <person name="Caceres E.F."/>
            <person name="Saw J.H."/>
            <person name="Backstrom D."/>
            <person name="Juzokaite L."/>
            <person name="Vancaester E."/>
            <person name="Seitz K.W."/>
            <person name="Anantharaman K."/>
            <person name="Starnawski P."/>
            <person name="Kjeldsen K.U."/>
            <person name="Scott M.B."/>
            <person name="Nunoura T."/>
            <person name="Banfield J.F."/>
            <person name="Schramm A."/>
            <person name="Baker B.J."/>
            <person name="Spang A."/>
            <person name="Ettema T.J.G."/>
        </authorList>
    </citation>
    <scope>NUCLEOTIDE SEQUENCE</scope>
    <source>
        <strain evidence="2">LCB_4</strain>
    </source>
</reference>
<dbReference type="SUPFAM" id="SSF57997">
    <property type="entry name" value="Tropomyosin"/>
    <property type="match status" value="1"/>
</dbReference>